<dbReference type="EMBL" id="FOCF01000008">
    <property type="protein sequence ID" value="SEN55783.1"/>
    <property type="molecule type" value="Genomic_DNA"/>
</dbReference>
<dbReference type="PANTHER" id="PTHR35369:SF2">
    <property type="entry name" value="BLR3025 PROTEIN"/>
    <property type="match status" value="1"/>
</dbReference>
<proteinExistence type="predicted"/>
<accession>A0A1H8HHZ0</accession>
<dbReference type="InterPro" id="IPR001126">
    <property type="entry name" value="UmuC"/>
</dbReference>
<evidence type="ECO:0000256" key="2">
    <source>
        <dbReference type="SAM" id="MobiDB-lite"/>
    </source>
</evidence>
<protein>
    <submittedName>
        <fullName evidence="4">Protein ImuB</fullName>
    </submittedName>
</protein>
<dbReference type="InterPro" id="IPR043502">
    <property type="entry name" value="DNA/RNA_pol_sf"/>
</dbReference>
<evidence type="ECO:0000256" key="1">
    <source>
        <dbReference type="ARBA" id="ARBA00022763"/>
    </source>
</evidence>
<keyword evidence="5" id="KW-1185">Reference proteome</keyword>
<dbReference type="AlphaFoldDB" id="A0A1H8HHZ0"/>
<dbReference type="Proteomes" id="UP000199206">
    <property type="component" value="Unassembled WGS sequence"/>
</dbReference>
<evidence type="ECO:0000259" key="3">
    <source>
        <dbReference type="Pfam" id="PF00817"/>
    </source>
</evidence>
<gene>
    <name evidence="4" type="ORF">SAMN05192583_3059</name>
</gene>
<name>A0A1H8HHZ0_9SPHN</name>
<dbReference type="Pfam" id="PF00817">
    <property type="entry name" value="IMS"/>
    <property type="match status" value="1"/>
</dbReference>
<dbReference type="STRING" id="1166340.SAMN05192583_3059"/>
<keyword evidence="1" id="KW-0227">DNA damage</keyword>
<sequence>MPPVRWRSSLLCVGSRNVTALRRPSGTSRYLALVFPWLPSERLRADRPHVFVGRDDAPIAFTETVRGIARLAAVDPAAARHGLRPGLSLAEAKAQVPELTVFPHDAHADLDWLERLADGCERYTDAVTLDPPDALTLDVTQCLYASDSERRLATDVEERLARRGITLRHAFGDTPHAARALARFSGAPAPDEARALRRLPVAALELDAEDEAALTQAGLKTIGDVMAQPASGVAARFGKEAATALRQLTQEGKAPAAPRARVEPIRAERRLAVPVKQADGLLILGELAGEAIEALEGRRSGGRLWKADLFRSDGQVQRLRVGAEHQIRDSAMLVRLLRERMDGLSDPIGSGVGYDLIRLDVVLAEPLDASQLRLEGGGDQRMPVEPLPGQPLAGDNNVRTRRRRQRSPEQVELSLPVAGDTQAPANWTESQVGEAPLRPIHLFDPPQPIESLATGSADGPPARFRWQRKLHDVARVEGPERIVGTARHRQPAVATREYFRLEDRRGRRFWIFRQGGQGDEVPPRWYVHGLFA</sequence>
<dbReference type="GO" id="GO:0006281">
    <property type="term" value="P:DNA repair"/>
    <property type="evidence" value="ECO:0007669"/>
    <property type="project" value="InterPro"/>
</dbReference>
<organism evidence="4 5">
    <name type="scientific">Sphingomonas gellani</name>
    <dbReference type="NCBI Taxonomy" id="1166340"/>
    <lineage>
        <taxon>Bacteria</taxon>
        <taxon>Pseudomonadati</taxon>
        <taxon>Pseudomonadota</taxon>
        <taxon>Alphaproteobacteria</taxon>
        <taxon>Sphingomonadales</taxon>
        <taxon>Sphingomonadaceae</taxon>
        <taxon>Sphingomonas</taxon>
    </lineage>
</organism>
<dbReference type="InterPro" id="IPR050356">
    <property type="entry name" value="SulA_CellDiv_inhibitor"/>
</dbReference>
<feature type="domain" description="UmuC" evidence="3">
    <location>
        <begin position="57"/>
        <end position="181"/>
    </location>
</feature>
<feature type="region of interest" description="Disordered" evidence="2">
    <location>
        <begin position="374"/>
        <end position="426"/>
    </location>
</feature>
<evidence type="ECO:0000313" key="5">
    <source>
        <dbReference type="Proteomes" id="UP000199206"/>
    </source>
</evidence>
<evidence type="ECO:0000313" key="4">
    <source>
        <dbReference type="EMBL" id="SEN55783.1"/>
    </source>
</evidence>
<dbReference type="SUPFAM" id="SSF56672">
    <property type="entry name" value="DNA/RNA polymerases"/>
    <property type="match status" value="1"/>
</dbReference>
<dbReference type="PANTHER" id="PTHR35369">
    <property type="entry name" value="BLR3025 PROTEIN-RELATED"/>
    <property type="match status" value="1"/>
</dbReference>
<reference evidence="5" key="1">
    <citation type="submission" date="2016-10" db="EMBL/GenBank/DDBJ databases">
        <authorList>
            <person name="Varghese N."/>
            <person name="Submissions S."/>
        </authorList>
    </citation>
    <scope>NUCLEOTIDE SEQUENCE [LARGE SCALE GENOMIC DNA]</scope>
    <source>
        <strain evidence="5">S6-262</strain>
    </source>
</reference>
<dbReference type="CDD" id="cd03468">
    <property type="entry name" value="PolY_like"/>
    <property type="match status" value="1"/>
</dbReference>